<keyword evidence="2" id="KW-0547">Nucleotide-binding</keyword>
<dbReference type="InterPro" id="IPR000719">
    <property type="entry name" value="Prot_kinase_dom"/>
</dbReference>
<sequence length="713" mass="76351">MSSTYRLTGRTEAGELSELYEAVQEPEGLPVVIKLFNPKTSDSRYATTLASTYGVLNPLAAEGLVHVLDVGFVKNRLAVVREAVDGPSLGLALQRLNTKEVILPPSVALSLIIQILDAVDRAHEAGVVHGALTPGNVLLSRTGHPHVCDFGALQALLAVPELKRAFARGRSAYRAPEVGKGGEPTTLSDLYSIGAMAYELLTLREAVIPDGGGMSTRRASLPPPSRIDRRLHAKLDPILLRSLEATPTRRYGSCAEMAQSLRGFLANQGGLPGAEDVRRFISELFPNGVSLTTPGPVPFTESFTLTPISGVSSLAQMRADALEKSVVARIPFSPALSDADTMDAPPAFEEYHPSNFPDTPPPGVANAVRGKVLESTHILTAGEPAAPELENTHIRDAPGVEVTHFGRQRSEKSVVTRAPTSRPQGPPGDDEQTWVAPPGAAPVKSARRAPVSLSGGSEGTRVGKNPRLRMVEDFSKPASGSTSSGRLDPDGLGDTDRIEVTVTRTRPPRAPPPPPAPASVPAEAYAALPAPTHSGLPAGGGAPRERLFTEERNLLEDARRRRRMMAVAGSVAGVGLVCFAFGMWRFAQRPKAVDTDPKVAAVSGAVQEYLREPPALPPRPAPAPVVPVETPQEEAKNQTARLTIRANRPARAYIDGVRIKRSLPLVNYPVKAGLRKIILETTGTPRQREVFEVHLEGGEHRTLEQLFPDPRRR</sequence>
<protein>
    <recommendedName>
        <fullName evidence="7">Protein kinase domain-containing protein</fullName>
    </recommendedName>
</protein>
<dbReference type="PANTHER" id="PTHR43289:SF6">
    <property type="entry name" value="SERINE_THREONINE-PROTEIN KINASE NEKL-3"/>
    <property type="match status" value="1"/>
</dbReference>
<feature type="domain" description="Protein kinase" evidence="7">
    <location>
        <begin position="5"/>
        <end position="265"/>
    </location>
</feature>
<dbReference type="SMART" id="SM00220">
    <property type="entry name" value="S_TKc"/>
    <property type="match status" value="1"/>
</dbReference>
<dbReference type="Pfam" id="PF00069">
    <property type="entry name" value="Pkinase"/>
    <property type="match status" value="1"/>
</dbReference>
<name>A0A250IQN1_9BACT</name>
<dbReference type="GO" id="GO:0005524">
    <property type="term" value="F:ATP binding"/>
    <property type="evidence" value="ECO:0007669"/>
    <property type="project" value="UniProtKB-KW"/>
</dbReference>
<keyword evidence="4" id="KW-0067">ATP-binding</keyword>
<keyword evidence="9" id="KW-1185">Reference proteome</keyword>
<evidence type="ECO:0000256" key="6">
    <source>
        <dbReference type="SAM" id="Phobius"/>
    </source>
</evidence>
<feature type="region of interest" description="Disordered" evidence="5">
    <location>
        <begin position="403"/>
        <end position="495"/>
    </location>
</feature>
<evidence type="ECO:0000256" key="5">
    <source>
        <dbReference type="SAM" id="MobiDB-lite"/>
    </source>
</evidence>
<dbReference type="CDD" id="cd14014">
    <property type="entry name" value="STKc_PknB_like"/>
    <property type="match status" value="1"/>
</dbReference>
<evidence type="ECO:0000256" key="2">
    <source>
        <dbReference type="ARBA" id="ARBA00022741"/>
    </source>
</evidence>
<proteinExistence type="predicted"/>
<dbReference type="KEGG" id="mbd:MEBOL_007048"/>
<dbReference type="RefSeq" id="WP_095981566.1">
    <property type="nucleotide sequence ID" value="NZ_CP022163.1"/>
</dbReference>
<dbReference type="AlphaFoldDB" id="A0A250IQN1"/>
<keyword evidence="6" id="KW-0812">Transmembrane</keyword>
<organism evidence="8 9">
    <name type="scientific">Melittangium boletus DSM 14713</name>
    <dbReference type="NCBI Taxonomy" id="1294270"/>
    <lineage>
        <taxon>Bacteria</taxon>
        <taxon>Pseudomonadati</taxon>
        <taxon>Myxococcota</taxon>
        <taxon>Myxococcia</taxon>
        <taxon>Myxococcales</taxon>
        <taxon>Cystobacterineae</taxon>
        <taxon>Archangiaceae</taxon>
        <taxon>Melittangium</taxon>
    </lineage>
</organism>
<dbReference type="OrthoDB" id="5379174at2"/>
<evidence type="ECO:0000256" key="1">
    <source>
        <dbReference type="ARBA" id="ARBA00022679"/>
    </source>
</evidence>
<evidence type="ECO:0000313" key="8">
    <source>
        <dbReference type="EMBL" id="ATB33550.1"/>
    </source>
</evidence>
<reference evidence="8 9" key="1">
    <citation type="submission" date="2017-06" db="EMBL/GenBank/DDBJ databases">
        <authorList>
            <person name="Kim H.J."/>
            <person name="Triplett B.A."/>
        </authorList>
    </citation>
    <scope>NUCLEOTIDE SEQUENCE [LARGE SCALE GENOMIC DNA]</scope>
    <source>
        <strain evidence="8 9">DSM 14713</strain>
    </source>
</reference>
<dbReference type="SUPFAM" id="SSF56112">
    <property type="entry name" value="Protein kinase-like (PK-like)"/>
    <property type="match status" value="1"/>
</dbReference>
<evidence type="ECO:0000256" key="3">
    <source>
        <dbReference type="ARBA" id="ARBA00022777"/>
    </source>
</evidence>
<dbReference type="PROSITE" id="PS50011">
    <property type="entry name" value="PROTEIN_KINASE_DOM"/>
    <property type="match status" value="1"/>
</dbReference>
<dbReference type="GO" id="GO:0004674">
    <property type="term" value="F:protein serine/threonine kinase activity"/>
    <property type="evidence" value="ECO:0007669"/>
    <property type="project" value="TreeGrafter"/>
</dbReference>
<dbReference type="Gene3D" id="1.10.510.10">
    <property type="entry name" value="Transferase(Phosphotransferase) domain 1"/>
    <property type="match status" value="1"/>
</dbReference>
<gene>
    <name evidence="8" type="ORF">MEBOL_007048</name>
</gene>
<evidence type="ECO:0000256" key="4">
    <source>
        <dbReference type="ARBA" id="ARBA00022840"/>
    </source>
</evidence>
<accession>A0A250IQN1</accession>
<feature type="transmembrane region" description="Helical" evidence="6">
    <location>
        <begin position="564"/>
        <end position="584"/>
    </location>
</feature>
<dbReference type="PANTHER" id="PTHR43289">
    <property type="entry name" value="MITOGEN-ACTIVATED PROTEIN KINASE KINASE KINASE 20-RELATED"/>
    <property type="match status" value="1"/>
</dbReference>
<evidence type="ECO:0000313" key="9">
    <source>
        <dbReference type="Proteomes" id="UP000217289"/>
    </source>
</evidence>
<evidence type="ECO:0000259" key="7">
    <source>
        <dbReference type="PROSITE" id="PS50011"/>
    </source>
</evidence>
<keyword evidence="1" id="KW-0808">Transferase</keyword>
<dbReference type="Proteomes" id="UP000217289">
    <property type="component" value="Chromosome"/>
</dbReference>
<keyword evidence="3" id="KW-0418">Kinase</keyword>
<dbReference type="EMBL" id="CP022163">
    <property type="protein sequence ID" value="ATB33550.1"/>
    <property type="molecule type" value="Genomic_DNA"/>
</dbReference>
<dbReference type="InterPro" id="IPR011009">
    <property type="entry name" value="Kinase-like_dom_sf"/>
</dbReference>
<keyword evidence="6" id="KW-0472">Membrane</keyword>
<keyword evidence="6" id="KW-1133">Transmembrane helix</keyword>